<evidence type="ECO:0000313" key="2">
    <source>
        <dbReference type="Proteomes" id="UP000326759"/>
    </source>
</evidence>
<name>A0A5N5T7Z4_9CRUS</name>
<proteinExistence type="predicted"/>
<gene>
    <name evidence="1" type="ORF">Anas_01593</name>
</gene>
<sequence>MFYMCRRDCS</sequence>
<organism evidence="1 2">
    <name type="scientific">Armadillidium nasatum</name>
    <dbReference type="NCBI Taxonomy" id="96803"/>
    <lineage>
        <taxon>Eukaryota</taxon>
        <taxon>Metazoa</taxon>
        <taxon>Ecdysozoa</taxon>
        <taxon>Arthropoda</taxon>
        <taxon>Crustacea</taxon>
        <taxon>Multicrustacea</taxon>
        <taxon>Malacostraca</taxon>
        <taxon>Eumalacostraca</taxon>
        <taxon>Peracarida</taxon>
        <taxon>Isopoda</taxon>
        <taxon>Oniscidea</taxon>
        <taxon>Crinocheta</taxon>
        <taxon>Armadillidiidae</taxon>
        <taxon>Armadillidium</taxon>
    </lineage>
</organism>
<evidence type="ECO:0000313" key="1">
    <source>
        <dbReference type="EMBL" id="KAB7502773.1"/>
    </source>
</evidence>
<protein>
    <submittedName>
        <fullName evidence="1">Uncharacterized protein</fullName>
    </submittedName>
</protein>
<comment type="caution">
    <text evidence="1">The sequence shown here is derived from an EMBL/GenBank/DDBJ whole genome shotgun (WGS) entry which is preliminary data.</text>
</comment>
<keyword evidence="2" id="KW-1185">Reference proteome</keyword>
<dbReference type="EMBL" id="SEYY01006760">
    <property type="protein sequence ID" value="KAB7502773.1"/>
    <property type="molecule type" value="Genomic_DNA"/>
</dbReference>
<accession>A0A5N5T7Z4</accession>
<reference evidence="1 2" key="1">
    <citation type="journal article" date="2019" name="PLoS Biol.">
        <title>Sex chromosomes control vertical transmission of feminizing Wolbachia symbionts in an isopod.</title>
        <authorList>
            <person name="Becking T."/>
            <person name="Chebbi M.A."/>
            <person name="Giraud I."/>
            <person name="Moumen B."/>
            <person name="Laverre T."/>
            <person name="Caubet Y."/>
            <person name="Peccoud J."/>
            <person name="Gilbert C."/>
            <person name="Cordaux R."/>
        </authorList>
    </citation>
    <scope>NUCLEOTIDE SEQUENCE [LARGE SCALE GENOMIC DNA]</scope>
    <source>
        <strain evidence="1">ANa2</strain>
        <tissue evidence="1">Whole body excluding digestive tract and cuticle</tissue>
    </source>
</reference>
<dbReference type="Proteomes" id="UP000326759">
    <property type="component" value="Unassembled WGS sequence"/>
</dbReference>